<comment type="caution">
    <text evidence="7">The sequence shown here is derived from an EMBL/GenBank/DDBJ whole genome shotgun (WGS) entry which is preliminary data.</text>
</comment>
<keyword evidence="1" id="KW-0479">Metal-binding</keyword>
<dbReference type="SUPFAM" id="SSF57716">
    <property type="entry name" value="Glucocorticoid receptor-like (DNA-binding domain)"/>
    <property type="match status" value="1"/>
</dbReference>
<dbReference type="GO" id="GO:0008270">
    <property type="term" value="F:zinc ion binding"/>
    <property type="evidence" value="ECO:0007669"/>
    <property type="project" value="UniProtKB-KW"/>
</dbReference>
<evidence type="ECO:0000313" key="7">
    <source>
        <dbReference type="EMBL" id="KAJ3663218.1"/>
    </source>
</evidence>
<protein>
    <recommendedName>
        <fullName evidence="6">THAP-type domain-containing protein</fullName>
    </recommendedName>
</protein>
<dbReference type="PROSITE" id="PS50950">
    <property type="entry name" value="ZF_THAP"/>
    <property type="match status" value="1"/>
</dbReference>
<keyword evidence="2 5" id="KW-0863">Zinc-finger</keyword>
<feature type="domain" description="THAP-type" evidence="6">
    <location>
        <begin position="1"/>
        <end position="86"/>
    </location>
</feature>
<keyword evidence="3" id="KW-0862">Zinc</keyword>
<proteinExistence type="predicted"/>
<keyword evidence="8" id="KW-1185">Reference proteome</keyword>
<evidence type="ECO:0000256" key="3">
    <source>
        <dbReference type="ARBA" id="ARBA00022833"/>
    </source>
</evidence>
<dbReference type="AlphaFoldDB" id="A0AA38MPQ4"/>
<dbReference type="PANTHER" id="PTHR46600">
    <property type="entry name" value="THAP DOMAIN-CONTAINING"/>
    <property type="match status" value="1"/>
</dbReference>
<name>A0AA38MPQ4_9CUCU</name>
<evidence type="ECO:0000256" key="2">
    <source>
        <dbReference type="ARBA" id="ARBA00022771"/>
    </source>
</evidence>
<dbReference type="InterPro" id="IPR006612">
    <property type="entry name" value="THAP_Znf"/>
</dbReference>
<sequence length="113" mass="13328">MPRSCCVKGCGRRKIAGARLFSVPMGIKSAARRRIWLELLEIPEEKHNKKMEVCEKHFCKEDFNFGFLYSVNRDLRLKDRAIPHLHLSGGHHFRCTYEGLSFIREMLKIIHWT</sequence>
<dbReference type="InterPro" id="IPR026516">
    <property type="entry name" value="THAP1/10"/>
</dbReference>
<dbReference type="SMART" id="SM00980">
    <property type="entry name" value="THAP"/>
    <property type="match status" value="1"/>
</dbReference>
<accession>A0AA38MPQ4</accession>
<reference evidence="7" key="1">
    <citation type="journal article" date="2023" name="G3 (Bethesda)">
        <title>Whole genome assemblies of Zophobas morio and Tenebrio molitor.</title>
        <authorList>
            <person name="Kaur S."/>
            <person name="Stinson S.A."/>
            <person name="diCenzo G.C."/>
        </authorList>
    </citation>
    <scope>NUCLEOTIDE SEQUENCE</scope>
    <source>
        <strain evidence="7">QUZm001</strain>
    </source>
</reference>
<evidence type="ECO:0000256" key="5">
    <source>
        <dbReference type="PROSITE-ProRule" id="PRU00309"/>
    </source>
</evidence>
<evidence type="ECO:0000256" key="1">
    <source>
        <dbReference type="ARBA" id="ARBA00022723"/>
    </source>
</evidence>
<evidence type="ECO:0000313" key="8">
    <source>
        <dbReference type="Proteomes" id="UP001168821"/>
    </source>
</evidence>
<organism evidence="7 8">
    <name type="scientific">Zophobas morio</name>
    <dbReference type="NCBI Taxonomy" id="2755281"/>
    <lineage>
        <taxon>Eukaryota</taxon>
        <taxon>Metazoa</taxon>
        <taxon>Ecdysozoa</taxon>
        <taxon>Arthropoda</taxon>
        <taxon>Hexapoda</taxon>
        <taxon>Insecta</taxon>
        <taxon>Pterygota</taxon>
        <taxon>Neoptera</taxon>
        <taxon>Endopterygota</taxon>
        <taxon>Coleoptera</taxon>
        <taxon>Polyphaga</taxon>
        <taxon>Cucujiformia</taxon>
        <taxon>Tenebrionidae</taxon>
        <taxon>Zophobas</taxon>
    </lineage>
</organism>
<evidence type="ECO:0000259" key="6">
    <source>
        <dbReference type="PROSITE" id="PS50950"/>
    </source>
</evidence>
<dbReference type="Pfam" id="PF05485">
    <property type="entry name" value="THAP"/>
    <property type="match status" value="1"/>
</dbReference>
<dbReference type="InterPro" id="IPR038441">
    <property type="entry name" value="THAP_Znf_sf"/>
</dbReference>
<dbReference type="SMART" id="SM00692">
    <property type="entry name" value="DM3"/>
    <property type="match status" value="1"/>
</dbReference>
<evidence type="ECO:0000256" key="4">
    <source>
        <dbReference type="ARBA" id="ARBA00023125"/>
    </source>
</evidence>
<keyword evidence="4 5" id="KW-0238">DNA-binding</keyword>
<dbReference type="Proteomes" id="UP001168821">
    <property type="component" value="Unassembled WGS sequence"/>
</dbReference>
<dbReference type="PANTHER" id="PTHR46600:SF11">
    <property type="entry name" value="THAP DOMAIN-CONTAINING PROTEIN 10"/>
    <property type="match status" value="1"/>
</dbReference>
<dbReference type="Gene3D" id="6.20.210.20">
    <property type="entry name" value="THAP domain"/>
    <property type="match status" value="1"/>
</dbReference>
<dbReference type="EMBL" id="JALNTZ010000002">
    <property type="protein sequence ID" value="KAJ3663218.1"/>
    <property type="molecule type" value="Genomic_DNA"/>
</dbReference>
<dbReference type="GO" id="GO:0043565">
    <property type="term" value="F:sequence-specific DNA binding"/>
    <property type="evidence" value="ECO:0007669"/>
    <property type="project" value="InterPro"/>
</dbReference>
<gene>
    <name evidence="7" type="ORF">Zmor_007522</name>
</gene>